<evidence type="ECO:0000313" key="2">
    <source>
        <dbReference type="EMBL" id="KAL2809300.1"/>
    </source>
</evidence>
<feature type="transmembrane region" description="Helical" evidence="1">
    <location>
        <begin position="88"/>
        <end position="112"/>
    </location>
</feature>
<keyword evidence="3" id="KW-1185">Reference proteome</keyword>
<keyword evidence="1" id="KW-0472">Membrane</keyword>
<name>A0ABR4H1J2_9EURO</name>
<keyword evidence="1" id="KW-1133">Transmembrane helix</keyword>
<organism evidence="2 3">
    <name type="scientific">Aspergillus granulosus</name>
    <dbReference type="NCBI Taxonomy" id="176169"/>
    <lineage>
        <taxon>Eukaryota</taxon>
        <taxon>Fungi</taxon>
        <taxon>Dikarya</taxon>
        <taxon>Ascomycota</taxon>
        <taxon>Pezizomycotina</taxon>
        <taxon>Eurotiomycetes</taxon>
        <taxon>Eurotiomycetidae</taxon>
        <taxon>Eurotiales</taxon>
        <taxon>Aspergillaceae</taxon>
        <taxon>Aspergillus</taxon>
        <taxon>Aspergillus subgen. Nidulantes</taxon>
    </lineage>
</organism>
<proteinExistence type="predicted"/>
<keyword evidence="1" id="KW-0812">Transmembrane</keyword>
<evidence type="ECO:0000256" key="1">
    <source>
        <dbReference type="SAM" id="Phobius"/>
    </source>
</evidence>
<accession>A0ABR4H1J2</accession>
<protein>
    <submittedName>
        <fullName evidence="2">Uncharacterized protein</fullName>
    </submittedName>
</protein>
<dbReference type="EMBL" id="JBFXLT010000091">
    <property type="protein sequence ID" value="KAL2809300.1"/>
    <property type="molecule type" value="Genomic_DNA"/>
</dbReference>
<comment type="caution">
    <text evidence="2">The sequence shown here is derived from an EMBL/GenBank/DDBJ whole genome shotgun (WGS) entry which is preliminary data.</text>
</comment>
<evidence type="ECO:0000313" key="3">
    <source>
        <dbReference type="Proteomes" id="UP001610334"/>
    </source>
</evidence>
<gene>
    <name evidence="2" type="ORF">BJX63DRAFT_405986</name>
</gene>
<sequence>MDETKSAGESVSLNRDGRWVRRQSISTAEVAARCPVPPAVDLVPLLRPRDSWAYHALGAGFAQTSAQQTTSEKRNGMTSGKKPSLRSLFISVVCLLLARVFVLQGLFLHSLWLRHLIHPRSHVEWTLDPRCKWRYLTPG</sequence>
<dbReference type="Proteomes" id="UP001610334">
    <property type="component" value="Unassembled WGS sequence"/>
</dbReference>
<reference evidence="2 3" key="1">
    <citation type="submission" date="2024-07" db="EMBL/GenBank/DDBJ databases">
        <title>Section-level genome sequencing and comparative genomics of Aspergillus sections Usti and Cavernicolus.</title>
        <authorList>
            <consortium name="Lawrence Berkeley National Laboratory"/>
            <person name="Nybo J.L."/>
            <person name="Vesth T.C."/>
            <person name="Theobald S."/>
            <person name="Frisvad J.C."/>
            <person name="Larsen T.O."/>
            <person name="Kjaerboelling I."/>
            <person name="Rothschild-Mancinelli K."/>
            <person name="Lyhne E.K."/>
            <person name="Kogle M.E."/>
            <person name="Barry K."/>
            <person name="Clum A."/>
            <person name="Na H."/>
            <person name="Ledsgaard L."/>
            <person name="Lin J."/>
            <person name="Lipzen A."/>
            <person name="Kuo A."/>
            <person name="Riley R."/>
            <person name="Mondo S."/>
            <person name="Labutti K."/>
            <person name="Haridas S."/>
            <person name="Pangalinan J."/>
            <person name="Salamov A.A."/>
            <person name="Simmons B.A."/>
            <person name="Magnuson J.K."/>
            <person name="Chen J."/>
            <person name="Drula E."/>
            <person name="Henrissat B."/>
            <person name="Wiebenga A."/>
            <person name="Lubbers R.J."/>
            <person name="Gomes A.C."/>
            <person name="Makela M.R."/>
            <person name="Stajich J."/>
            <person name="Grigoriev I.V."/>
            <person name="Mortensen U.H."/>
            <person name="De Vries R.P."/>
            <person name="Baker S.E."/>
            <person name="Andersen M.R."/>
        </authorList>
    </citation>
    <scope>NUCLEOTIDE SEQUENCE [LARGE SCALE GENOMIC DNA]</scope>
    <source>
        <strain evidence="2 3">CBS 588.65</strain>
    </source>
</reference>